<sequence>MASWLKILLILLMIFNVSSLVWFLLGSTAYFQRGMDIMGTTYLWGAGIPILLITIVFTIFLFKGWIPTSRGDYIGICVWMVLSILLSFVLIQSVSTHGWANEKISSDSLKITSDGKYEYRVDLINLFQKNSHARLYLKDVHSGEDIYISTGIQTRKIVVLVVGETNHWIKLEPSENTSHYVLHTTDDLGIPEEMFEIDIATRTSRRIE</sequence>
<keyword evidence="3" id="KW-1185">Reference proteome</keyword>
<proteinExistence type="predicted"/>
<keyword evidence="1" id="KW-1133">Transmembrane helix</keyword>
<feature type="transmembrane region" description="Helical" evidence="1">
    <location>
        <begin position="7"/>
        <end position="30"/>
    </location>
</feature>
<dbReference type="EMBL" id="BMFU01000005">
    <property type="protein sequence ID" value="GGH61423.1"/>
    <property type="molecule type" value="Genomic_DNA"/>
</dbReference>
<keyword evidence="1" id="KW-0812">Transmembrane</keyword>
<feature type="transmembrane region" description="Helical" evidence="1">
    <location>
        <begin position="73"/>
        <end position="91"/>
    </location>
</feature>
<organism evidence="2 3">
    <name type="scientific">Paenibacillus silvae</name>
    <dbReference type="NCBI Taxonomy" id="1325358"/>
    <lineage>
        <taxon>Bacteria</taxon>
        <taxon>Bacillati</taxon>
        <taxon>Bacillota</taxon>
        <taxon>Bacilli</taxon>
        <taxon>Bacillales</taxon>
        <taxon>Paenibacillaceae</taxon>
        <taxon>Paenibacillus</taxon>
    </lineage>
</organism>
<protein>
    <submittedName>
        <fullName evidence="2">Uncharacterized protein</fullName>
    </submittedName>
</protein>
<accession>A0ABQ1ZH63</accession>
<dbReference type="RefSeq" id="WP_188593379.1">
    <property type="nucleotide sequence ID" value="NZ_BMFU01000005.1"/>
</dbReference>
<feature type="transmembrane region" description="Helical" evidence="1">
    <location>
        <begin position="42"/>
        <end position="61"/>
    </location>
</feature>
<evidence type="ECO:0000313" key="2">
    <source>
        <dbReference type="EMBL" id="GGH61423.1"/>
    </source>
</evidence>
<name>A0ABQ1ZH63_9BACL</name>
<reference evidence="3" key="1">
    <citation type="journal article" date="2019" name="Int. J. Syst. Evol. Microbiol.">
        <title>The Global Catalogue of Microorganisms (GCM) 10K type strain sequencing project: providing services to taxonomists for standard genome sequencing and annotation.</title>
        <authorList>
            <consortium name="The Broad Institute Genomics Platform"/>
            <consortium name="The Broad Institute Genome Sequencing Center for Infectious Disease"/>
            <person name="Wu L."/>
            <person name="Ma J."/>
        </authorList>
    </citation>
    <scope>NUCLEOTIDE SEQUENCE [LARGE SCALE GENOMIC DNA]</scope>
    <source>
        <strain evidence="3">CGMCC 1.12770</strain>
    </source>
</reference>
<evidence type="ECO:0000256" key="1">
    <source>
        <dbReference type="SAM" id="Phobius"/>
    </source>
</evidence>
<comment type="caution">
    <text evidence="2">The sequence shown here is derived from an EMBL/GenBank/DDBJ whole genome shotgun (WGS) entry which is preliminary data.</text>
</comment>
<dbReference type="Proteomes" id="UP000652153">
    <property type="component" value="Unassembled WGS sequence"/>
</dbReference>
<keyword evidence="1" id="KW-0472">Membrane</keyword>
<evidence type="ECO:0000313" key="3">
    <source>
        <dbReference type="Proteomes" id="UP000652153"/>
    </source>
</evidence>
<gene>
    <name evidence="2" type="ORF">GCM10008014_36850</name>
</gene>